<dbReference type="PANTHER" id="PTHR30483">
    <property type="entry name" value="LEUCINE-SPECIFIC-BINDING PROTEIN"/>
    <property type="match status" value="1"/>
</dbReference>
<sequence length="422" mass="43888">MRIRRRAVGVVAALSAGVLALAACSSSDGGGGSEPSDGPAVEEVVIGAPLPLSGPGAGFGTPYLTALQLTVDAINEAGGIESLGGAKLRLDAVDDASDATRDAQLLQQMAAQGVSVFAGPLLSATVINSVPIITRAEIPFVGPSLDSAVTDPESPWMFRVVNRADAWGDQAFEWIDATLKEQGVTIEKIGVVGINVPPGTSTTERMIAGAEAAGWEAVNISYDQKATTDFAPIVAQLAQADVDLVTGYQNPNDAVLFAQAVAAQDWRPEQGFVWIAGGQYLSSFGEATGASTNHWVDLSYAADLSASPVPELEAIAAAFQEETGQPMVGLAASAPAIITVIAAAIEKAASPDPAKIADALRSLEFSSPEDAPFPFYSMRGGLSFNEKNGDNLKWEGTMIQWQDGVQMDVSDPSSDELIWPAR</sequence>
<accession>A0A7Y9KI71</accession>
<evidence type="ECO:0000256" key="1">
    <source>
        <dbReference type="ARBA" id="ARBA00010062"/>
    </source>
</evidence>
<proteinExistence type="inferred from homology"/>
<evidence type="ECO:0000256" key="3">
    <source>
        <dbReference type="SAM" id="SignalP"/>
    </source>
</evidence>
<name>A0A7Y9KI71_9MICO</name>
<evidence type="ECO:0000313" key="6">
    <source>
        <dbReference type="Proteomes" id="UP000576969"/>
    </source>
</evidence>
<organism evidence="5 6">
    <name type="scientific">Microbacterium immunditiarum</name>
    <dbReference type="NCBI Taxonomy" id="337480"/>
    <lineage>
        <taxon>Bacteria</taxon>
        <taxon>Bacillati</taxon>
        <taxon>Actinomycetota</taxon>
        <taxon>Actinomycetes</taxon>
        <taxon>Micrococcales</taxon>
        <taxon>Microbacteriaceae</taxon>
        <taxon>Microbacterium</taxon>
    </lineage>
</organism>
<comment type="caution">
    <text evidence="5">The sequence shown here is derived from an EMBL/GenBank/DDBJ whole genome shotgun (WGS) entry which is preliminary data.</text>
</comment>
<dbReference type="PANTHER" id="PTHR30483:SF6">
    <property type="entry name" value="PERIPLASMIC BINDING PROTEIN OF ABC TRANSPORTER FOR NATURAL AMINO ACIDS"/>
    <property type="match status" value="1"/>
</dbReference>
<dbReference type="PROSITE" id="PS51257">
    <property type="entry name" value="PROKAR_LIPOPROTEIN"/>
    <property type="match status" value="1"/>
</dbReference>
<reference evidence="5 6" key="1">
    <citation type="submission" date="2020-07" db="EMBL/GenBank/DDBJ databases">
        <title>Sequencing the genomes of 1000 actinobacteria strains.</title>
        <authorList>
            <person name="Klenk H.-P."/>
        </authorList>
    </citation>
    <scope>NUCLEOTIDE SEQUENCE [LARGE SCALE GENOMIC DNA]</scope>
    <source>
        <strain evidence="5 6">DSM 24662</strain>
    </source>
</reference>
<dbReference type="AlphaFoldDB" id="A0A7Y9KI71"/>
<dbReference type="SUPFAM" id="SSF53822">
    <property type="entry name" value="Periplasmic binding protein-like I"/>
    <property type="match status" value="1"/>
</dbReference>
<keyword evidence="6" id="KW-1185">Reference proteome</keyword>
<evidence type="ECO:0000313" key="5">
    <source>
        <dbReference type="EMBL" id="NYE18460.1"/>
    </source>
</evidence>
<dbReference type="InterPro" id="IPR028082">
    <property type="entry name" value="Peripla_BP_I"/>
</dbReference>
<dbReference type="InterPro" id="IPR028081">
    <property type="entry name" value="Leu-bd"/>
</dbReference>
<protein>
    <submittedName>
        <fullName evidence="5">Branched-chain amino acid transport system substrate-binding protein</fullName>
    </submittedName>
</protein>
<dbReference type="Pfam" id="PF13458">
    <property type="entry name" value="Peripla_BP_6"/>
    <property type="match status" value="1"/>
</dbReference>
<dbReference type="EMBL" id="JACCBV010000001">
    <property type="protein sequence ID" value="NYE18460.1"/>
    <property type="molecule type" value="Genomic_DNA"/>
</dbReference>
<dbReference type="InterPro" id="IPR051010">
    <property type="entry name" value="BCAA_transport"/>
</dbReference>
<gene>
    <name evidence="5" type="ORF">BJ991_000488</name>
</gene>
<feature type="domain" description="Leucine-binding protein" evidence="4">
    <location>
        <begin position="44"/>
        <end position="369"/>
    </location>
</feature>
<dbReference type="Gene3D" id="3.40.50.2300">
    <property type="match status" value="2"/>
</dbReference>
<dbReference type="Proteomes" id="UP000576969">
    <property type="component" value="Unassembled WGS sequence"/>
</dbReference>
<dbReference type="RefSeq" id="WP_179487136.1">
    <property type="nucleotide sequence ID" value="NZ_JACCBV010000001.1"/>
</dbReference>
<keyword evidence="2 3" id="KW-0732">Signal</keyword>
<evidence type="ECO:0000256" key="2">
    <source>
        <dbReference type="ARBA" id="ARBA00022729"/>
    </source>
</evidence>
<evidence type="ECO:0000259" key="4">
    <source>
        <dbReference type="Pfam" id="PF13458"/>
    </source>
</evidence>
<feature type="chain" id="PRO_5031114928" evidence="3">
    <location>
        <begin position="23"/>
        <end position="422"/>
    </location>
</feature>
<feature type="signal peptide" evidence="3">
    <location>
        <begin position="1"/>
        <end position="22"/>
    </location>
</feature>
<comment type="similarity">
    <text evidence="1">Belongs to the leucine-binding protein family.</text>
</comment>